<proteinExistence type="predicted"/>
<dbReference type="RefSeq" id="WP_240257618.1">
    <property type="nucleotide sequence ID" value="NZ_JAKTTI010000050.1"/>
</dbReference>
<evidence type="ECO:0000313" key="2">
    <source>
        <dbReference type="Proteomes" id="UP001431131"/>
    </source>
</evidence>
<keyword evidence="2" id="KW-1185">Reference proteome</keyword>
<dbReference type="EMBL" id="JAKTTI010000050">
    <property type="protein sequence ID" value="MCH1627699.1"/>
    <property type="molecule type" value="Genomic_DNA"/>
</dbReference>
<gene>
    <name evidence="1" type="ORF">MJG50_20385</name>
</gene>
<sequence length="653" mass="74892">MLFSFILVACSTDTTTKSENQKEGKKKGEPEVLFSYEHGEDVDYSIFGISTTFDGSKVLFSSKEVIKRNDEFSSYLVDGNKKAVDIRKLSPLGDKETSCGPEHLSPNGKFLVFNCVEDDNFFTIYDLVEKKILHEEPTGDHYTSKIIGITNDGEVIFNTIDGDTLSIYNYKDSTIKEYPLTNNEDKYEKIVQTFDGKKILINGFYSLYMLDRTTEEMQEIINLESYHERLNRDDIFIYNPQLSPNGKYVYFKISQNVTQDPVYESHFFGDLEEGTLQSYVNFEYKEVGNIDEKGNILLTDGSELYLYNIEKEENHLIPDFKIGGFKKGFTLSGDGKSLFYTDREESKENKEIDFLYKLPLKKIEDYKVVDFKAEKEKEEEGETSGSIKLQPVEEDVKVLFSDVWRKSAEVEYPTVLPTGVSYIQYGMGPGSYSQTIHLESEDYSSSELIFYANDVSDQEGSDGCLVDDLELAETKDGIDYYFYMFDGDEAELAFEKNNWCYSFEAEELTKEEIFAAAYSLKKADTVPSELPIESVLFPTKLPFKSAKLYSPYVQYLTEHNKFAFSIVYGSDQDFDIKYNISQAEPTLYNQSDNVSVQLSNAKEANFNEKSLVLHMFDGTYYYEIQADISSELLQKYGVEEIKNKLIEIGESIK</sequence>
<comment type="caution">
    <text evidence="1">The sequence shown here is derived from an EMBL/GenBank/DDBJ whole genome shotgun (WGS) entry which is preliminary data.</text>
</comment>
<protein>
    <submittedName>
        <fullName evidence="1">Uncharacterized protein</fullName>
    </submittedName>
</protein>
<name>A0AAW5EFT4_9BACI</name>
<dbReference type="SUPFAM" id="SSF82171">
    <property type="entry name" value="DPP6 N-terminal domain-like"/>
    <property type="match status" value="1"/>
</dbReference>
<dbReference type="AlphaFoldDB" id="A0AAW5EFT4"/>
<evidence type="ECO:0000313" key="1">
    <source>
        <dbReference type="EMBL" id="MCH1627699.1"/>
    </source>
</evidence>
<reference evidence="1" key="1">
    <citation type="submission" date="2022-02" db="EMBL/GenBank/DDBJ databases">
        <title>Fredinandcohnia quinoae sp. nov. isolated from Chenopodium quinoa seeds.</title>
        <authorList>
            <person name="Saati-Santamaria Z."/>
            <person name="Flores-Felix J.D."/>
            <person name="Igual J.M."/>
            <person name="Velazquez E."/>
            <person name="Garcia-Fraile P."/>
            <person name="Martinez-Molina E."/>
        </authorList>
    </citation>
    <scope>NUCLEOTIDE SEQUENCE</scope>
    <source>
        <strain evidence="1">SECRCQ15</strain>
    </source>
</reference>
<accession>A0AAW5EFT4</accession>
<dbReference type="Proteomes" id="UP001431131">
    <property type="component" value="Unassembled WGS sequence"/>
</dbReference>
<organism evidence="1 2">
    <name type="scientific">Fredinandcohnia quinoae</name>
    <dbReference type="NCBI Taxonomy" id="2918902"/>
    <lineage>
        <taxon>Bacteria</taxon>
        <taxon>Bacillati</taxon>
        <taxon>Bacillota</taxon>
        <taxon>Bacilli</taxon>
        <taxon>Bacillales</taxon>
        <taxon>Bacillaceae</taxon>
        <taxon>Fredinandcohnia</taxon>
    </lineage>
</organism>